<dbReference type="AlphaFoldDB" id="K0T2N5"/>
<reference evidence="2 3" key="1">
    <citation type="journal article" date="2012" name="Genome Biol.">
        <title>Genome and low-iron response of an oceanic diatom adapted to chronic iron limitation.</title>
        <authorList>
            <person name="Lommer M."/>
            <person name="Specht M."/>
            <person name="Roy A.S."/>
            <person name="Kraemer L."/>
            <person name="Andreson R."/>
            <person name="Gutowska M.A."/>
            <person name="Wolf J."/>
            <person name="Bergner S.V."/>
            <person name="Schilhabel M.B."/>
            <person name="Klostermeier U.C."/>
            <person name="Beiko R.G."/>
            <person name="Rosenstiel P."/>
            <person name="Hippler M."/>
            <person name="Laroche J."/>
        </authorList>
    </citation>
    <scope>NUCLEOTIDE SEQUENCE [LARGE SCALE GENOMIC DNA]</scope>
    <source>
        <strain evidence="2 3">CCMP1005</strain>
    </source>
</reference>
<feature type="compositionally biased region" description="Low complexity" evidence="1">
    <location>
        <begin position="67"/>
        <end position="76"/>
    </location>
</feature>
<feature type="region of interest" description="Disordered" evidence="1">
    <location>
        <begin position="1"/>
        <end position="102"/>
    </location>
</feature>
<gene>
    <name evidence="2" type="ORF">THAOC_14581</name>
</gene>
<name>K0T2N5_THAOC</name>
<comment type="caution">
    <text evidence="2">The sequence shown here is derived from an EMBL/GenBank/DDBJ whole genome shotgun (WGS) entry which is preliminary data.</text>
</comment>
<organism evidence="2 3">
    <name type="scientific">Thalassiosira oceanica</name>
    <name type="common">Marine diatom</name>
    <dbReference type="NCBI Taxonomy" id="159749"/>
    <lineage>
        <taxon>Eukaryota</taxon>
        <taxon>Sar</taxon>
        <taxon>Stramenopiles</taxon>
        <taxon>Ochrophyta</taxon>
        <taxon>Bacillariophyta</taxon>
        <taxon>Coscinodiscophyceae</taxon>
        <taxon>Thalassiosirophycidae</taxon>
        <taxon>Thalassiosirales</taxon>
        <taxon>Thalassiosiraceae</taxon>
        <taxon>Thalassiosira</taxon>
    </lineage>
</organism>
<sequence length="349" mass="39154">RARVAARVSRAPRPTTANRGCFPVGPRLEARTPRTVPGILKEGDKRQKTTPDSQECVSARSPDNDTTDATAAQPPARDSGRSSLAEVDCRQEAEREKVPRRPVRPRCGQVGVLHRTGICGHERKNARRRGFADINRDGRGIIKKLVELLVWNDPEQDYKPSDIIFTGYAYMAFDRMVQMGADFQHFLSDQMEQAGTCAITEENDMQQLNVGFEVCQRNYSGFDPHKLTPDQDSSAYCMVMKEGPVLWLSMVARYNNFSRAMWAAFGRSKFYHLFVQRLLRWAARETKRTKDGIALGGKARKILCSMFPALKQIRALSEKASARVLEEGGSVLSEPSKVTTENLKILLGC</sequence>
<protein>
    <submittedName>
        <fullName evidence="2">Uncharacterized protein</fullName>
    </submittedName>
</protein>
<dbReference type="EMBL" id="AGNL01017017">
    <property type="protein sequence ID" value="EJK64662.1"/>
    <property type="molecule type" value="Genomic_DNA"/>
</dbReference>
<feature type="compositionally biased region" description="Basic and acidic residues" evidence="1">
    <location>
        <begin position="87"/>
        <end position="99"/>
    </location>
</feature>
<evidence type="ECO:0000313" key="2">
    <source>
        <dbReference type="EMBL" id="EJK64662.1"/>
    </source>
</evidence>
<evidence type="ECO:0000256" key="1">
    <source>
        <dbReference type="SAM" id="MobiDB-lite"/>
    </source>
</evidence>
<accession>K0T2N5</accession>
<feature type="non-terminal residue" evidence="2">
    <location>
        <position position="1"/>
    </location>
</feature>
<evidence type="ECO:0000313" key="3">
    <source>
        <dbReference type="Proteomes" id="UP000266841"/>
    </source>
</evidence>
<feature type="compositionally biased region" description="Low complexity" evidence="1">
    <location>
        <begin position="1"/>
        <end position="17"/>
    </location>
</feature>
<keyword evidence="3" id="KW-1185">Reference proteome</keyword>
<dbReference type="Proteomes" id="UP000266841">
    <property type="component" value="Unassembled WGS sequence"/>
</dbReference>
<proteinExistence type="predicted"/>